<dbReference type="GO" id="GO:0016104">
    <property type="term" value="P:triterpenoid biosynthetic process"/>
    <property type="evidence" value="ECO:0007669"/>
    <property type="project" value="InterPro"/>
</dbReference>
<proteinExistence type="inferred from homology"/>
<name>A0A4R6S0L8_LABRH</name>
<dbReference type="InterPro" id="IPR008930">
    <property type="entry name" value="Terpenoid_cyclase/PrenylTrfase"/>
</dbReference>
<keyword evidence="3" id="KW-0677">Repeat</keyword>
<dbReference type="PANTHER" id="PTHR11764">
    <property type="entry name" value="TERPENE CYCLASE/MUTASE FAMILY MEMBER"/>
    <property type="match status" value="1"/>
</dbReference>
<dbReference type="Gene3D" id="1.50.10.20">
    <property type="match status" value="3"/>
</dbReference>
<evidence type="ECO:0000313" key="6">
    <source>
        <dbReference type="EMBL" id="TDP92990.1"/>
    </source>
</evidence>
<comment type="caution">
    <text evidence="6">The sequence shown here is derived from an EMBL/GenBank/DDBJ whole genome shotgun (WGS) entry which is preliminary data.</text>
</comment>
<dbReference type="Pfam" id="PF13249">
    <property type="entry name" value="SQHop_cyclase_N"/>
    <property type="match status" value="1"/>
</dbReference>
<dbReference type="Pfam" id="PF13243">
    <property type="entry name" value="SQHop_cyclase_C"/>
    <property type="match status" value="1"/>
</dbReference>
<dbReference type="UniPathway" id="UPA00337"/>
<dbReference type="RefSeq" id="WP_133853327.1">
    <property type="nucleotide sequence ID" value="NZ_SNXZ01000007.1"/>
</dbReference>
<accession>A0A4R6S0L8</accession>
<dbReference type="InterPro" id="IPR018333">
    <property type="entry name" value="Squalene_cyclase"/>
</dbReference>
<comment type="pathway">
    <text evidence="1">Secondary metabolite biosynthesis; hopanoid biosynthesis.</text>
</comment>
<dbReference type="GO" id="GO:0005811">
    <property type="term" value="C:lipid droplet"/>
    <property type="evidence" value="ECO:0007669"/>
    <property type="project" value="InterPro"/>
</dbReference>
<evidence type="ECO:0000256" key="2">
    <source>
        <dbReference type="ARBA" id="ARBA00009755"/>
    </source>
</evidence>
<dbReference type="SUPFAM" id="SSF48239">
    <property type="entry name" value="Terpenoid cyclases/Protein prenyltransferases"/>
    <property type="match status" value="2"/>
</dbReference>
<feature type="domain" description="Squalene cyclase N-terminal" evidence="5">
    <location>
        <begin position="13"/>
        <end position="161"/>
    </location>
</feature>
<dbReference type="EMBL" id="SNXZ01000007">
    <property type="protein sequence ID" value="TDP92990.1"/>
    <property type="molecule type" value="Genomic_DNA"/>
</dbReference>
<dbReference type="Proteomes" id="UP000295444">
    <property type="component" value="Unassembled WGS sequence"/>
</dbReference>
<protein>
    <submittedName>
        <fullName evidence="6">Squalene-hopene/tetraprenyl-beta-curcumene cyclase</fullName>
    </submittedName>
</protein>
<dbReference type="GO" id="GO:0016866">
    <property type="term" value="F:intramolecular transferase activity"/>
    <property type="evidence" value="ECO:0007669"/>
    <property type="project" value="InterPro"/>
</dbReference>
<dbReference type="PANTHER" id="PTHR11764:SF20">
    <property type="entry name" value="LANOSTEROL SYNTHASE"/>
    <property type="match status" value="1"/>
</dbReference>
<reference evidence="6 7" key="1">
    <citation type="submission" date="2019-03" db="EMBL/GenBank/DDBJ databases">
        <title>Genomic Encyclopedia of Type Strains, Phase IV (KMG-IV): sequencing the most valuable type-strain genomes for metagenomic binning, comparative biology and taxonomic classification.</title>
        <authorList>
            <person name="Goeker M."/>
        </authorList>
    </citation>
    <scope>NUCLEOTIDE SEQUENCE [LARGE SCALE GENOMIC DNA]</scope>
    <source>
        <strain evidence="6 7">DSM 45361</strain>
    </source>
</reference>
<evidence type="ECO:0000313" key="7">
    <source>
        <dbReference type="Proteomes" id="UP000295444"/>
    </source>
</evidence>
<dbReference type="OrthoDB" id="9758578at2"/>
<keyword evidence="7" id="KW-1185">Reference proteome</keyword>
<dbReference type="CDD" id="cd00688">
    <property type="entry name" value="ISOPREN_C2_like"/>
    <property type="match status" value="1"/>
</dbReference>
<evidence type="ECO:0000259" key="5">
    <source>
        <dbReference type="Pfam" id="PF13249"/>
    </source>
</evidence>
<dbReference type="InterPro" id="IPR032696">
    <property type="entry name" value="SQ_cyclase_C"/>
</dbReference>
<comment type="similarity">
    <text evidence="2">Belongs to the terpene cyclase/mutase family.</text>
</comment>
<organism evidence="6 7">
    <name type="scientific">Labedaea rhizosphaerae</name>
    <dbReference type="NCBI Taxonomy" id="598644"/>
    <lineage>
        <taxon>Bacteria</taxon>
        <taxon>Bacillati</taxon>
        <taxon>Actinomycetota</taxon>
        <taxon>Actinomycetes</taxon>
        <taxon>Pseudonocardiales</taxon>
        <taxon>Pseudonocardiaceae</taxon>
        <taxon>Labedaea</taxon>
    </lineage>
</organism>
<gene>
    <name evidence="6" type="ORF">EV186_107225</name>
</gene>
<sequence length="567" mass="59380">MTTVSGTDITSAIERGAEALLARRRPDGAFGDDAPASILGTAGAIAALHAADPAGNADLVEAGAAWLRDKQFPDGGWGGVVGAPSAIVPTSIATAALAMTTPERSAEAIEAGRAALAALGGVNTVADRAVSLMCRQFLAMAGFTEDAGKLRRLPLEIVLFDKVRRRLVSFRTTPFVGLALMQADLLPAGPLRRMTLRRARPAALALLRSVHDHEGRTGAFSEDPWPAALVLLGLARSGEAPDVAEAIAGWLRRAVRPDGSWDAVTNLDLTRSGYAATGLIAAGYAGDPRLRATKEFFHANQTTERFAVLDVPAGGWSFSNRRGWPVTLESAEILSALAGLPGAESDPVLRTGLDWLAARQDSRGSWSLWVRDTKLPIDGPCPAITSQAITALHEAGHPTEHPAITAAAEWLLTAQNPDGTFDNLWYRDHTTGTAVVVSALSLAGHAQHAVVRKAVAWLLDTQLPDGSWGPGDGTEGSVEETGWVVQGLLAAGGGADVAEAVDRGVAWLVAAARPEGGWPATRVCNYIRHHVLYPNAVITQAVALKALGEYRAATETSSADVPGTATR</sequence>
<feature type="domain" description="Squalene cyclase C-terminal" evidence="4">
    <location>
        <begin position="276"/>
        <end position="524"/>
    </location>
</feature>
<evidence type="ECO:0000256" key="3">
    <source>
        <dbReference type="ARBA" id="ARBA00022737"/>
    </source>
</evidence>
<evidence type="ECO:0000256" key="1">
    <source>
        <dbReference type="ARBA" id="ARBA00004999"/>
    </source>
</evidence>
<dbReference type="AlphaFoldDB" id="A0A4R6S0L8"/>
<dbReference type="InterPro" id="IPR032697">
    <property type="entry name" value="SQ_cyclase_N"/>
</dbReference>
<evidence type="ECO:0000259" key="4">
    <source>
        <dbReference type="Pfam" id="PF13243"/>
    </source>
</evidence>